<dbReference type="SUPFAM" id="SSF55073">
    <property type="entry name" value="Nucleotide cyclase"/>
    <property type="match status" value="1"/>
</dbReference>
<keyword evidence="4" id="KW-0418">Kinase</keyword>
<dbReference type="AlphaFoldDB" id="A0AAV1I2P9"/>
<protein>
    <recommendedName>
        <fullName evidence="8">Protein kinase domain-containing protein</fullName>
    </recommendedName>
</protein>
<evidence type="ECO:0000256" key="3">
    <source>
        <dbReference type="ARBA" id="ARBA00022741"/>
    </source>
</evidence>
<comment type="subcellular location">
    <subcellularLocation>
        <location evidence="1">Membrane</location>
        <topology evidence="1">Single-pass membrane protein</topology>
    </subcellularLocation>
</comment>
<dbReference type="Pfam" id="PF12974">
    <property type="entry name" value="Phosphonate-bd"/>
    <property type="match status" value="1"/>
</dbReference>
<dbReference type="GO" id="GO:0016020">
    <property type="term" value="C:membrane"/>
    <property type="evidence" value="ECO:0007669"/>
    <property type="project" value="UniProtKB-SubCell"/>
</dbReference>
<dbReference type="Gene3D" id="3.30.70.1230">
    <property type="entry name" value="Nucleotide cyclase"/>
    <property type="match status" value="1"/>
</dbReference>
<dbReference type="InterPro" id="IPR029787">
    <property type="entry name" value="Nucleotide_cyclase"/>
</dbReference>
<evidence type="ECO:0000256" key="7">
    <source>
        <dbReference type="SAM" id="SignalP"/>
    </source>
</evidence>
<gene>
    <name evidence="9" type="ORF">CVIRNUC_004578</name>
</gene>
<dbReference type="EMBL" id="CAUYUE010000005">
    <property type="protein sequence ID" value="CAK0778215.1"/>
    <property type="molecule type" value="Genomic_DNA"/>
</dbReference>
<evidence type="ECO:0000256" key="4">
    <source>
        <dbReference type="ARBA" id="ARBA00022777"/>
    </source>
</evidence>
<evidence type="ECO:0000313" key="10">
    <source>
        <dbReference type="Proteomes" id="UP001314263"/>
    </source>
</evidence>
<dbReference type="Pfam" id="PF07714">
    <property type="entry name" value="PK_Tyr_Ser-Thr"/>
    <property type="match status" value="1"/>
</dbReference>
<keyword evidence="6" id="KW-0812">Transmembrane</keyword>
<evidence type="ECO:0000256" key="6">
    <source>
        <dbReference type="SAM" id="Phobius"/>
    </source>
</evidence>
<dbReference type="PROSITE" id="PS50011">
    <property type="entry name" value="PROTEIN_KINASE_DOM"/>
    <property type="match status" value="1"/>
</dbReference>
<name>A0AAV1I2P9_9CHLO</name>
<keyword evidence="10" id="KW-1185">Reference proteome</keyword>
<dbReference type="PANTHER" id="PTHR44329:SF288">
    <property type="entry name" value="MITOGEN-ACTIVATED PROTEIN KINASE KINASE KINASE 20"/>
    <property type="match status" value="1"/>
</dbReference>
<dbReference type="SUPFAM" id="SSF53850">
    <property type="entry name" value="Periplasmic binding protein-like II"/>
    <property type="match status" value="1"/>
</dbReference>
<dbReference type="GO" id="GO:0004674">
    <property type="term" value="F:protein serine/threonine kinase activity"/>
    <property type="evidence" value="ECO:0007669"/>
    <property type="project" value="TreeGrafter"/>
</dbReference>
<dbReference type="PANTHER" id="PTHR44329">
    <property type="entry name" value="SERINE/THREONINE-PROTEIN KINASE TNNI3K-RELATED"/>
    <property type="match status" value="1"/>
</dbReference>
<dbReference type="InterPro" id="IPR000719">
    <property type="entry name" value="Prot_kinase_dom"/>
</dbReference>
<evidence type="ECO:0000256" key="5">
    <source>
        <dbReference type="ARBA" id="ARBA00022840"/>
    </source>
</evidence>
<keyword evidence="7" id="KW-0732">Signal</keyword>
<keyword evidence="5" id="KW-0067">ATP-binding</keyword>
<evidence type="ECO:0000256" key="1">
    <source>
        <dbReference type="ARBA" id="ARBA00004167"/>
    </source>
</evidence>
<reference evidence="9 10" key="1">
    <citation type="submission" date="2023-10" db="EMBL/GenBank/DDBJ databases">
        <authorList>
            <person name="Maclean D."/>
            <person name="Macfadyen A."/>
        </authorList>
    </citation>
    <scope>NUCLEOTIDE SEQUENCE [LARGE SCALE GENOMIC DNA]</scope>
</reference>
<dbReference type="Proteomes" id="UP001314263">
    <property type="component" value="Unassembled WGS sequence"/>
</dbReference>
<feature type="signal peptide" evidence="7">
    <location>
        <begin position="1"/>
        <end position="20"/>
    </location>
</feature>
<keyword evidence="6" id="KW-1133">Transmembrane helix</keyword>
<accession>A0AAV1I2P9</accession>
<keyword evidence="2" id="KW-0808">Transferase</keyword>
<keyword evidence="6" id="KW-0472">Membrane</keyword>
<organism evidence="9 10">
    <name type="scientific">Coccomyxa viridis</name>
    <dbReference type="NCBI Taxonomy" id="1274662"/>
    <lineage>
        <taxon>Eukaryota</taxon>
        <taxon>Viridiplantae</taxon>
        <taxon>Chlorophyta</taxon>
        <taxon>core chlorophytes</taxon>
        <taxon>Trebouxiophyceae</taxon>
        <taxon>Trebouxiophyceae incertae sedis</taxon>
        <taxon>Coccomyxaceae</taxon>
        <taxon>Coccomyxa</taxon>
    </lineage>
</organism>
<dbReference type="InterPro" id="IPR051681">
    <property type="entry name" value="Ser/Thr_Kinases-Pseudokinases"/>
</dbReference>
<keyword evidence="3" id="KW-0547">Nucleotide-binding</keyword>
<dbReference type="InterPro" id="IPR001245">
    <property type="entry name" value="Ser-Thr/Tyr_kinase_cat_dom"/>
</dbReference>
<sequence>MARSWLTRVCTAALLLGAQALRWVMQDPYGIQLYHDRFDPTAALLARALGEPVDLLPLAEDSTIVSMIANGSADLLYMGTTLFTCMQAEYGVLPMAMIVEQAEDHNISSIAGVVFTLANSTQIQVATDLRNRVIGTGPLNYLSSFQLPWAYVQDHDLDLFADAAGVFLTDNSLAVVQGVADGTLDVGFTRAGYIERLQSEGQVQSGIFSYLDPRTWEGYPFATTTPLYPELVVAVMPHVAMSTRNRIAAALLSITPQMPEAVVGQYTYWTTPPTLIPTINLQQRLGIAQFPFASCTTLFDIYSAIVCPPNYVRQVSHNLQQGCGNLKCPKGFTCVCRPCVPVTVRWIGALTLAQLVATVFVMVAFACVITAVALGRWRKRLETVPAKLVHIESEVIGKNRYGCIHAASLRGEAVLAERALPRMTGAHADGNLTAGPLPWTPRLLMDRVLRELALPSRTYSRAKSVCAVAALRHELLLPCLGVLELSRGCDVALLHPRYPRGGLHDLLINKTVTMTLSLVTSALHDIACVLAFLHSQGFVGMSMDTTYVEIDSSNRFCLRRSLPSGPTPTTAPELLRGGRHTMASDTFAFAMLMHEILHGRDVYAGESGEAVMATVREAVPNGTEAKRPEIRYILDAIPIYELMVKCWSEDPGARPPMVHVRDTLMAFKEAETVVGSSSSSYIMGMGIAGLVIQEDVFRDVSCVCFGPADDLQLRAMTTSCEKLGLTSVPCREGWFFGIGNMTNNDATHVQRAMKLALGTVSVPALAGVHCSAHVGTVCGRVMGEAYSLLGQDVTIAIELCEAADGKRVLVLEAMQDRVRATPFGSWHSTKRPGYITIRGISDQAAYHCVPAVS</sequence>
<dbReference type="SUPFAM" id="SSF56112">
    <property type="entry name" value="Protein kinase-like (PK-like)"/>
    <property type="match status" value="1"/>
</dbReference>
<evidence type="ECO:0000259" key="8">
    <source>
        <dbReference type="PROSITE" id="PS50011"/>
    </source>
</evidence>
<evidence type="ECO:0000313" key="9">
    <source>
        <dbReference type="EMBL" id="CAK0778215.1"/>
    </source>
</evidence>
<dbReference type="Gene3D" id="3.40.190.10">
    <property type="entry name" value="Periplasmic binding protein-like II"/>
    <property type="match status" value="2"/>
</dbReference>
<dbReference type="InterPro" id="IPR011009">
    <property type="entry name" value="Kinase-like_dom_sf"/>
</dbReference>
<feature type="domain" description="Protein kinase" evidence="8">
    <location>
        <begin position="390"/>
        <end position="668"/>
    </location>
</feature>
<feature type="transmembrane region" description="Helical" evidence="6">
    <location>
        <begin position="346"/>
        <end position="374"/>
    </location>
</feature>
<feature type="chain" id="PRO_5043393255" description="Protein kinase domain-containing protein" evidence="7">
    <location>
        <begin position="21"/>
        <end position="853"/>
    </location>
</feature>
<comment type="caution">
    <text evidence="9">The sequence shown here is derived from an EMBL/GenBank/DDBJ whole genome shotgun (WGS) entry which is preliminary data.</text>
</comment>
<proteinExistence type="predicted"/>
<dbReference type="Gene3D" id="1.10.510.10">
    <property type="entry name" value="Transferase(Phosphotransferase) domain 1"/>
    <property type="match status" value="1"/>
</dbReference>
<evidence type="ECO:0000256" key="2">
    <source>
        <dbReference type="ARBA" id="ARBA00022679"/>
    </source>
</evidence>
<dbReference type="GO" id="GO:0005524">
    <property type="term" value="F:ATP binding"/>
    <property type="evidence" value="ECO:0007669"/>
    <property type="project" value="UniProtKB-KW"/>
</dbReference>